<organism evidence="1 2">
    <name type="scientific">Pseudolycoriella hygida</name>
    <dbReference type="NCBI Taxonomy" id="35572"/>
    <lineage>
        <taxon>Eukaryota</taxon>
        <taxon>Metazoa</taxon>
        <taxon>Ecdysozoa</taxon>
        <taxon>Arthropoda</taxon>
        <taxon>Hexapoda</taxon>
        <taxon>Insecta</taxon>
        <taxon>Pterygota</taxon>
        <taxon>Neoptera</taxon>
        <taxon>Endopterygota</taxon>
        <taxon>Diptera</taxon>
        <taxon>Nematocera</taxon>
        <taxon>Sciaroidea</taxon>
        <taxon>Sciaridae</taxon>
        <taxon>Pseudolycoriella</taxon>
    </lineage>
</organism>
<protein>
    <submittedName>
        <fullName evidence="1">Uncharacterized protein</fullName>
    </submittedName>
</protein>
<evidence type="ECO:0000313" key="2">
    <source>
        <dbReference type="Proteomes" id="UP001151699"/>
    </source>
</evidence>
<name>A0A9Q0MS94_9DIPT</name>
<dbReference type="Proteomes" id="UP001151699">
    <property type="component" value="Chromosome C"/>
</dbReference>
<comment type="caution">
    <text evidence="1">The sequence shown here is derived from an EMBL/GenBank/DDBJ whole genome shotgun (WGS) entry which is preliminary data.</text>
</comment>
<gene>
    <name evidence="1" type="ORF">Bhyg_14621</name>
</gene>
<proteinExistence type="predicted"/>
<sequence length="78" mass="8906">MTNNQNSASAMLVIATFIADHNQLKLTTTLDIWEQKCLEIRRKEVKPESVDYLSSSGFIGSALIRKFYDRPNNLRSLC</sequence>
<dbReference type="EMBL" id="WJQU01000004">
    <property type="protein sequence ID" value="KAJ6636034.1"/>
    <property type="molecule type" value="Genomic_DNA"/>
</dbReference>
<evidence type="ECO:0000313" key="1">
    <source>
        <dbReference type="EMBL" id="KAJ6636034.1"/>
    </source>
</evidence>
<reference evidence="1" key="1">
    <citation type="submission" date="2022-07" db="EMBL/GenBank/DDBJ databases">
        <authorList>
            <person name="Trinca V."/>
            <person name="Uliana J.V.C."/>
            <person name="Torres T.T."/>
            <person name="Ward R.J."/>
            <person name="Monesi N."/>
        </authorList>
    </citation>
    <scope>NUCLEOTIDE SEQUENCE</scope>
    <source>
        <strain evidence="1">HSMRA1968</strain>
        <tissue evidence="1">Whole embryos</tissue>
    </source>
</reference>
<accession>A0A9Q0MS94</accession>
<keyword evidence="2" id="KW-1185">Reference proteome</keyword>
<dbReference type="AlphaFoldDB" id="A0A9Q0MS94"/>